<dbReference type="PROSITE" id="PS50885">
    <property type="entry name" value="HAMP"/>
    <property type="match status" value="1"/>
</dbReference>
<evidence type="ECO:0000259" key="15">
    <source>
        <dbReference type="PROSITE" id="PS50109"/>
    </source>
</evidence>
<dbReference type="InterPro" id="IPR003594">
    <property type="entry name" value="HATPase_dom"/>
</dbReference>
<name>A0A6L3V4C8_9BACI</name>
<dbReference type="EC" id="2.7.13.3" evidence="3"/>
<dbReference type="InterPro" id="IPR005467">
    <property type="entry name" value="His_kinase_dom"/>
</dbReference>
<evidence type="ECO:0000256" key="4">
    <source>
        <dbReference type="ARBA" id="ARBA00022475"/>
    </source>
</evidence>
<keyword evidence="8" id="KW-0547">Nucleotide-binding</keyword>
<dbReference type="InterPro" id="IPR036890">
    <property type="entry name" value="HATPase_C_sf"/>
</dbReference>
<evidence type="ECO:0000256" key="6">
    <source>
        <dbReference type="ARBA" id="ARBA00022679"/>
    </source>
</evidence>
<dbReference type="GO" id="GO:0005524">
    <property type="term" value="F:ATP binding"/>
    <property type="evidence" value="ECO:0007669"/>
    <property type="project" value="UniProtKB-KW"/>
</dbReference>
<dbReference type="PANTHER" id="PTHR45528">
    <property type="entry name" value="SENSOR HISTIDINE KINASE CPXA"/>
    <property type="match status" value="1"/>
</dbReference>
<dbReference type="GO" id="GO:0005886">
    <property type="term" value="C:plasma membrane"/>
    <property type="evidence" value="ECO:0007669"/>
    <property type="project" value="UniProtKB-SubCell"/>
</dbReference>
<feature type="transmembrane region" description="Helical" evidence="14">
    <location>
        <begin position="165"/>
        <end position="189"/>
    </location>
</feature>
<comment type="subcellular location">
    <subcellularLocation>
        <location evidence="2">Cell membrane</location>
        <topology evidence="2">Multi-pass membrane protein</topology>
    </subcellularLocation>
</comment>
<comment type="catalytic activity">
    <reaction evidence="1">
        <text>ATP + protein L-histidine = ADP + protein N-phospho-L-histidine.</text>
        <dbReference type="EC" id="2.7.13.3"/>
    </reaction>
</comment>
<accession>A0A6L3V4C8</accession>
<dbReference type="GO" id="GO:0000155">
    <property type="term" value="F:phosphorelay sensor kinase activity"/>
    <property type="evidence" value="ECO:0007669"/>
    <property type="project" value="InterPro"/>
</dbReference>
<dbReference type="SUPFAM" id="SSF55874">
    <property type="entry name" value="ATPase domain of HSP90 chaperone/DNA topoisomerase II/histidine kinase"/>
    <property type="match status" value="1"/>
</dbReference>
<evidence type="ECO:0000256" key="11">
    <source>
        <dbReference type="ARBA" id="ARBA00022989"/>
    </source>
</evidence>
<dbReference type="CDD" id="cd06225">
    <property type="entry name" value="HAMP"/>
    <property type="match status" value="1"/>
</dbReference>
<evidence type="ECO:0000313" key="17">
    <source>
        <dbReference type="EMBL" id="KAB2333138.1"/>
    </source>
</evidence>
<evidence type="ECO:0000256" key="8">
    <source>
        <dbReference type="ARBA" id="ARBA00022741"/>
    </source>
</evidence>
<evidence type="ECO:0000256" key="3">
    <source>
        <dbReference type="ARBA" id="ARBA00012438"/>
    </source>
</evidence>
<evidence type="ECO:0000256" key="9">
    <source>
        <dbReference type="ARBA" id="ARBA00022777"/>
    </source>
</evidence>
<keyword evidence="6" id="KW-0808">Transferase</keyword>
<dbReference type="Pfam" id="PF02518">
    <property type="entry name" value="HATPase_c"/>
    <property type="match status" value="1"/>
</dbReference>
<reference evidence="17 18" key="1">
    <citation type="journal article" date="2016" name="Antonie Van Leeuwenhoek">
        <title>Bacillus depressus sp. nov., isolated from soil of a sunflower field.</title>
        <authorList>
            <person name="Wei X."/>
            <person name="Xin D."/>
            <person name="Xin Y."/>
            <person name="Zhang H."/>
            <person name="Wang T."/>
            <person name="Zhang J."/>
        </authorList>
    </citation>
    <scope>NUCLEOTIDE SEQUENCE [LARGE SCALE GENOMIC DNA]</scope>
    <source>
        <strain evidence="17 18">BZ1</strain>
    </source>
</reference>
<dbReference type="RefSeq" id="WP_151535899.1">
    <property type="nucleotide sequence ID" value="NZ_WBOS01000008.1"/>
</dbReference>
<dbReference type="Gene3D" id="1.10.287.130">
    <property type="match status" value="1"/>
</dbReference>
<keyword evidence="11 14" id="KW-1133">Transmembrane helix</keyword>
<keyword evidence="5" id="KW-0597">Phosphoprotein</keyword>
<evidence type="ECO:0000256" key="14">
    <source>
        <dbReference type="SAM" id="Phobius"/>
    </source>
</evidence>
<dbReference type="AlphaFoldDB" id="A0A6L3V4C8"/>
<proteinExistence type="predicted"/>
<dbReference type="OrthoDB" id="14660at2"/>
<gene>
    <name evidence="17" type="ORF">F7731_16500</name>
</gene>
<dbReference type="Proteomes" id="UP000481030">
    <property type="component" value="Unassembled WGS sequence"/>
</dbReference>
<feature type="transmembrane region" description="Helical" evidence="14">
    <location>
        <begin position="12"/>
        <end position="34"/>
    </location>
</feature>
<evidence type="ECO:0000256" key="7">
    <source>
        <dbReference type="ARBA" id="ARBA00022692"/>
    </source>
</evidence>
<evidence type="ECO:0000256" key="10">
    <source>
        <dbReference type="ARBA" id="ARBA00022840"/>
    </source>
</evidence>
<evidence type="ECO:0000256" key="5">
    <source>
        <dbReference type="ARBA" id="ARBA00022553"/>
    </source>
</evidence>
<evidence type="ECO:0000256" key="2">
    <source>
        <dbReference type="ARBA" id="ARBA00004651"/>
    </source>
</evidence>
<evidence type="ECO:0000259" key="16">
    <source>
        <dbReference type="PROSITE" id="PS50885"/>
    </source>
</evidence>
<dbReference type="CDD" id="cd00082">
    <property type="entry name" value="HisKA"/>
    <property type="match status" value="1"/>
</dbReference>
<dbReference type="InterPro" id="IPR003661">
    <property type="entry name" value="HisK_dim/P_dom"/>
</dbReference>
<dbReference type="Pfam" id="PF00512">
    <property type="entry name" value="HisKA"/>
    <property type="match status" value="1"/>
</dbReference>
<dbReference type="Gene3D" id="3.30.565.10">
    <property type="entry name" value="Histidine kinase-like ATPase, C-terminal domain"/>
    <property type="match status" value="1"/>
</dbReference>
<keyword evidence="13 14" id="KW-0472">Membrane</keyword>
<dbReference type="PROSITE" id="PS50109">
    <property type="entry name" value="HIS_KIN"/>
    <property type="match status" value="1"/>
</dbReference>
<keyword evidence="4" id="KW-1003">Cell membrane</keyword>
<dbReference type="InterPro" id="IPR036097">
    <property type="entry name" value="HisK_dim/P_sf"/>
</dbReference>
<keyword evidence="12" id="KW-0902">Two-component regulatory system</keyword>
<keyword evidence="7 14" id="KW-0812">Transmembrane</keyword>
<dbReference type="EMBL" id="WBOS01000008">
    <property type="protein sequence ID" value="KAB2333138.1"/>
    <property type="molecule type" value="Genomic_DNA"/>
</dbReference>
<protein>
    <recommendedName>
        <fullName evidence="3">histidine kinase</fullName>
        <ecNumber evidence="3">2.7.13.3</ecNumber>
    </recommendedName>
</protein>
<organism evidence="17 18">
    <name type="scientific">Cytobacillus depressus</name>
    <dbReference type="NCBI Taxonomy" id="1602942"/>
    <lineage>
        <taxon>Bacteria</taxon>
        <taxon>Bacillati</taxon>
        <taxon>Bacillota</taxon>
        <taxon>Bacilli</taxon>
        <taxon>Bacillales</taxon>
        <taxon>Bacillaceae</taxon>
        <taxon>Cytobacillus</taxon>
    </lineage>
</organism>
<evidence type="ECO:0000313" key="18">
    <source>
        <dbReference type="Proteomes" id="UP000481030"/>
    </source>
</evidence>
<dbReference type="SMART" id="SM00304">
    <property type="entry name" value="HAMP"/>
    <property type="match status" value="1"/>
</dbReference>
<evidence type="ECO:0000256" key="13">
    <source>
        <dbReference type="ARBA" id="ARBA00023136"/>
    </source>
</evidence>
<dbReference type="Gene3D" id="6.10.340.10">
    <property type="match status" value="1"/>
</dbReference>
<comment type="caution">
    <text evidence="17">The sequence shown here is derived from an EMBL/GenBank/DDBJ whole genome shotgun (WGS) entry which is preliminary data.</text>
</comment>
<feature type="domain" description="Histidine kinase" evidence="15">
    <location>
        <begin position="256"/>
        <end position="456"/>
    </location>
</feature>
<evidence type="ECO:0000256" key="1">
    <source>
        <dbReference type="ARBA" id="ARBA00000085"/>
    </source>
</evidence>
<keyword evidence="18" id="KW-1185">Reference proteome</keyword>
<keyword evidence="9 17" id="KW-0418">Kinase</keyword>
<dbReference type="SUPFAM" id="SSF158472">
    <property type="entry name" value="HAMP domain-like"/>
    <property type="match status" value="1"/>
</dbReference>
<dbReference type="InterPro" id="IPR003660">
    <property type="entry name" value="HAMP_dom"/>
</dbReference>
<dbReference type="SMART" id="SM00388">
    <property type="entry name" value="HisKA"/>
    <property type="match status" value="1"/>
</dbReference>
<dbReference type="SMART" id="SM00387">
    <property type="entry name" value="HATPase_c"/>
    <property type="match status" value="1"/>
</dbReference>
<feature type="domain" description="HAMP" evidence="16">
    <location>
        <begin position="189"/>
        <end position="241"/>
    </location>
</feature>
<evidence type="ECO:0000256" key="12">
    <source>
        <dbReference type="ARBA" id="ARBA00023012"/>
    </source>
</evidence>
<sequence>MKLKNSLLNQYLLIILLAIMILPGSFFLVTITFYTHFATVEEPNKYQNGTDLEKMWHKEARSLSGASEAQINEKLQQIRKEYDKAAIFWVDEAGETKLTIPENLSVSARWSPTETIDFMKKNRGETVDPYTVVALIGEHKNEGFMVMQIPRSAMLPTGQRIQDKYSYLIVLAVVAVLTIFIFISWIFFYKIRKRLLKLRQAMSSPTENGLPDPISVEKKDEIGQLELSFNEMVHQLEEGRQRELEEETLRRQLIANLSHDLRTPLTTIRGHAYSLKKEPLSEQGKKSLDLIDNKIGYLAQLIENLLSYTLLTSGKYPYHPKEVDIVRLVKTSFAAWYPVFEDIDFEMNMELPEKTFYWEIDSQWLERVLDNIYQNIYRHARGGKYIGVRVDIGQEQIIIADRGPGMSGESAGKGAGIGLTIVSLMLKDMNLRWDVETGEAGTIIRIKRKNGGADLF</sequence>
<dbReference type="PANTHER" id="PTHR45528:SF1">
    <property type="entry name" value="SENSOR HISTIDINE KINASE CPXA"/>
    <property type="match status" value="1"/>
</dbReference>
<dbReference type="SUPFAM" id="SSF47384">
    <property type="entry name" value="Homodimeric domain of signal transducing histidine kinase"/>
    <property type="match status" value="1"/>
</dbReference>
<dbReference type="InterPro" id="IPR050398">
    <property type="entry name" value="HssS/ArlS-like"/>
</dbReference>
<keyword evidence="10" id="KW-0067">ATP-binding</keyword>
<dbReference type="Pfam" id="PF00672">
    <property type="entry name" value="HAMP"/>
    <property type="match status" value="1"/>
</dbReference>